<comment type="caution">
    <text evidence="1">The sequence shown here is derived from an EMBL/GenBank/DDBJ whole genome shotgun (WGS) entry which is preliminary data.</text>
</comment>
<evidence type="ECO:0000313" key="2">
    <source>
        <dbReference type="Proteomes" id="UP000770661"/>
    </source>
</evidence>
<organism evidence="1 2">
    <name type="scientific">Chionoecetes opilio</name>
    <name type="common">Atlantic snow crab</name>
    <name type="synonym">Cancer opilio</name>
    <dbReference type="NCBI Taxonomy" id="41210"/>
    <lineage>
        <taxon>Eukaryota</taxon>
        <taxon>Metazoa</taxon>
        <taxon>Ecdysozoa</taxon>
        <taxon>Arthropoda</taxon>
        <taxon>Crustacea</taxon>
        <taxon>Multicrustacea</taxon>
        <taxon>Malacostraca</taxon>
        <taxon>Eumalacostraca</taxon>
        <taxon>Eucarida</taxon>
        <taxon>Decapoda</taxon>
        <taxon>Pleocyemata</taxon>
        <taxon>Brachyura</taxon>
        <taxon>Eubrachyura</taxon>
        <taxon>Majoidea</taxon>
        <taxon>Majidae</taxon>
        <taxon>Chionoecetes</taxon>
    </lineage>
</organism>
<gene>
    <name evidence="1" type="ORF">GWK47_026938</name>
</gene>
<dbReference type="AlphaFoldDB" id="A0A8J8W9X2"/>
<proteinExistence type="predicted"/>
<name>A0A8J8W9X2_CHIOP</name>
<protein>
    <submittedName>
        <fullName evidence="1">Uncharacterized protein</fullName>
    </submittedName>
</protein>
<accession>A0A8J8W9X2</accession>
<evidence type="ECO:0000313" key="1">
    <source>
        <dbReference type="EMBL" id="KAG0695344.1"/>
    </source>
</evidence>
<dbReference type="EMBL" id="JACEEZ010026028">
    <property type="protein sequence ID" value="KAG0695344.1"/>
    <property type="molecule type" value="Genomic_DNA"/>
</dbReference>
<dbReference type="Proteomes" id="UP000770661">
    <property type="component" value="Unassembled WGS sequence"/>
</dbReference>
<keyword evidence="2" id="KW-1185">Reference proteome</keyword>
<sequence>MSGAHCGGDVPRRGVVGGEIEVNDASNTSQPRLHKMHTTFAPLFTTHQHHLEVTPKGMILRCRGGRWQSFRCNKALAEPTFRQRLEYLIADRLSPGLPRTMPPSLYTQRLQSQLCFSGCGKHLSTAIEDRVSLQNLV</sequence>
<reference evidence="1" key="1">
    <citation type="submission" date="2020-07" db="EMBL/GenBank/DDBJ databases">
        <title>The High-quality genome of the commercially important snow crab, Chionoecetes opilio.</title>
        <authorList>
            <person name="Jeong J.-H."/>
            <person name="Ryu S."/>
        </authorList>
    </citation>
    <scope>NUCLEOTIDE SEQUENCE</scope>
    <source>
        <strain evidence="1">MADBK_172401_WGS</strain>
        <tissue evidence="1">Digestive gland</tissue>
    </source>
</reference>